<accession>A0ACC6UZM7</accession>
<organism evidence="1 2">
    <name type="scientific">Thermoproteus sp. AZ2</name>
    <dbReference type="NCBI Taxonomy" id="1609232"/>
    <lineage>
        <taxon>Archaea</taxon>
        <taxon>Thermoproteota</taxon>
        <taxon>Thermoprotei</taxon>
        <taxon>Thermoproteales</taxon>
        <taxon>Thermoproteaceae</taxon>
        <taxon>Thermoproteus</taxon>
    </lineage>
</organism>
<dbReference type="Proteomes" id="UP000033636">
    <property type="component" value="Unassembled WGS sequence"/>
</dbReference>
<proteinExistence type="predicted"/>
<name>A0ACC6UZM7_9CREN</name>
<sequence>MEFLRSRALQFLEQANYAHQRGYNELALFNVEQFFQLYVNLLYKRLGEYPRTHSLKRLLEELVRLYQGCGISEYIRENSLIITLLEQAYISSRYLPFEADEGDVEAAMDAAKRALEIFKCLENL</sequence>
<dbReference type="EMBL" id="JZWT02000003">
    <property type="protein sequence ID" value="MFB6489934.1"/>
    <property type="molecule type" value="Genomic_DNA"/>
</dbReference>
<evidence type="ECO:0000313" key="1">
    <source>
        <dbReference type="EMBL" id="MFB6489934.1"/>
    </source>
</evidence>
<gene>
    <name evidence="1" type="ORF">TU35_001600</name>
</gene>
<comment type="caution">
    <text evidence="1">The sequence shown here is derived from an EMBL/GenBank/DDBJ whole genome shotgun (WGS) entry which is preliminary data.</text>
</comment>
<protein>
    <submittedName>
        <fullName evidence="1">HEPN domain-containing protein</fullName>
    </submittedName>
</protein>
<evidence type="ECO:0000313" key="2">
    <source>
        <dbReference type="Proteomes" id="UP000033636"/>
    </source>
</evidence>
<reference evidence="1" key="1">
    <citation type="submission" date="2024-07" db="EMBL/GenBank/DDBJ databases">
        <title>Metagenome and Metagenome-Assembled Genomes of Archaea from a hot spring from the geothermal field of Los Azufres, Mexico.</title>
        <authorList>
            <person name="Marin-Paredes R."/>
            <person name="Martinez-Romero E."/>
            <person name="Servin-Garciduenas L.E."/>
        </authorList>
    </citation>
    <scope>NUCLEOTIDE SEQUENCE</scope>
</reference>